<dbReference type="EMBL" id="CP024988">
    <property type="protein sequence ID" value="AWT26066.1"/>
    <property type="molecule type" value="Genomic_DNA"/>
</dbReference>
<feature type="transmembrane region" description="Helical" evidence="2">
    <location>
        <begin position="47"/>
        <end position="66"/>
    </location>
</feature>
<name>A0A2Z3YNS1_9CORY</name>
<evidence type="ECO:0000313" key="3">
    <source>
        <dbReference type="EMBL" id="AWT26066.1"/>
    </source>
</evidence>
<dbReference type="InterPro" id="IPR021449">
    <property type="entry name" value="DUF3099"/>
</dbReference>
<organism evidence="3 4">
    <name type="scientific">Corynebacterium provencense</name>
    <dbReference type="NCBI Taxonomy" id="1737425"/>
    <lineage>
        <taxon>Bacteria</taxon>
        <taxon>Bacillati</taxon>
        <taxon>Actinomycetota</taxon>
        <taxon>Actinomycetes</taxon>
        <taxon>Mycobacteriales</taxon>
        <taxon>Corynebacteriaceae</taxon>
        <taxon>Corynebacterium</taxon>
    </lineage>
</organism>
<dbReference type="Proteomes" id="UP000247696">
    <property type="component" value="Chromosome"/>
</dbReference>
<evidence type="ECO:0000256" key="1">
    <source>
        <dbReference type="SAM" id="MobiDB-lite"/>
    </source>
</evidence>
<proteinExistence type="predicted"/>
<keyword evidence="2" id="KW-0812">Transmembrane</keyword>
<feature type="transmembrane region" description="Helical" evidence="2">
    <location>
        <begin position="20"/>
        <end position="41"/>
    </location>
</feature>
<feature type="compositionally biased region" description="Basic and acidic residues" evidence="1">
    <location>
        <begin position="161"/>
        <end position="170"/>
    </location>
</feature>
<keyword evidence="4" id="KW-1185">Reference proteome</keyword>
<feature type="compositionally biased region" description="Low complexity" evidence="1">
    <location>
        <begin position="140"/>
        <end position="153"/>
    </location>
</feature>
<dbReference type="STRING" id="1737425.GCA_900049755_00029"/>
<keyword evidence="2" id="KW-0472">Membrane</keyword>
<gene>
    <name evidence="3" type="ORF">Csp1_12660</name>
</gene>
<dbReference type="Pfam" id="PF11298">
    <property type="entry name" value="DUF3099"/>
    <property type="match status" value="1"/>
</dbReference>
<protein>
    <recommendedName>
        <fullName evidence="5">DUF3099 domain-containing protein</fullName>
    </recommendedName>
</protein>
<keyword evidence="2" id="KW-1133">Transmembrane helix</keyword>
<dbReference type="KEGG" id="cpre:Csp1_12660"/>
<evidence type="ECO:0000256" key="2">
    <source>
        <dbReference type="SAM" id="Phobius"/>
    </source>
</evidence>
<dbReference type="AlphaFoldDB" id="A0A2Z3YNS1"/>
<sequence>MVITSARRSRLADWRHRRHLYAGLQLARIPLFIAAVAIYGWLHNPVLAAFVAVISLPLPWIAVLLANDPGDTEPRGTPKIYKPGLVREQRARQMQALTDNGTAGRRSLTDAHTGSGDTGGHAVIDIVDDPPRKDGPEPVPETAPETVPGPGTASVAPEGTTTDHLEDRHA</sequence>
<feature type="region of interest" description="Disordered" evidence="1">
    <location>
        <begin position="98"/>
        <end position="170"/>
    </location>
</feature>
<accession>A0A2Z3YNS1</accession>
<evidence type="ECO:0008006" key="5">
    <source>
        <dbReference type="Google" id="ProtNLM"/>
    </source>
</evidence>
<evidence type="ECO:0000313" key="4">
    <source>
        <dbReference type="Proteomes" id="UP000247696"/>
    </source>
</evidence>
<reference evidence="4" key="1">
    <citation type="submission" date="2017-11" db="EMBL/GenBank/DDBJ databases">
        <title>Otitis media/interna in a cat caused by the recently described species Corynebacterium provencense.</title>
        <authorList>
            <person name="Kittl S."/>
            <person name="Brodard I."/>
            <person name="Rychener L."/>
            <person name="Jores J."/>
            <person name="Roosje P."/>
            <person name="Gobeli Brawand S."/>
        </authorList>
    </citation>
    <scope>NUCLEOTIDE SEQUENCE [LARGE SCALE GENOMIC DNA]</scope>
    <source>
        <strain evidence="4">17KM38</strain>
    </source>
</reference>